<dbReference type="EMBL" id="UOFX01000080">
    <property type="protein sequence ID" value="VAX10960.1"/>
    <property type="molecule type" value="Genomic_DNA"/>
</dbReference>
<keyword evidence="2" id="KW-0812">Transmembrane</keyword>
<keyword evidence="2" id="KW-0472">Membrane</keyword>
<dbReference type="SUPFAM" id="SSF48695">
    <property type="entry name" value="Multiheme cytochromes"/>
    <property type="match status" value="1"/>
</dbReference>
<evidence type="ECO:0000256" key="2">
    <source>
        <dbReference type="SAM" id="Phobius"/>
    </source>
</evidence>
<evidence type="ECO:0000313" key="4">
    <source>
        <dbReference type="EMBL" id="VAX10960.1"/>
    </source>
</evidence>
<feature type="transmembrane region" description="Helical" evidence="2">
    <location>
        <begin position="317"/>
        <end position="336"/>
    </location>
</feature>
<keyword evidence="1" id="KW-0732">Signal</keyword>
<dbReference type="InterPro" id="IPR036280">
    <property type="entry name" value="Multihaem_cyt_sf"/>
</dbReference>
<dbReference type="PANTHER" id="PTHR35038:SF8">
    <property type="entry name" value="C-TYPE POLYHEME CYTOCHROME OMCC"/>
    <property type="match status" value="1"/>
</dbReference>
<feature type="domain" description="Outer membrane cytochrome MtrC/MtrF-like" evidence="3">
    <location>
        <begin position="64"/>
        <end position="263"/>
    </location>
</feature>
<name>A0A3B1BK31_9ZZZZ</name>
<organism evidence="4">
    <name type="scientific">hydrothermal vent metagenome</name>
    <dbReference type="NCBI Taxonomy" id="652676"/>
    <lineage>
        <taxon>unclassified sequences</taxon>
        <taxon>metagenomes</taxon>
        <taxon>ecological metagenomes</taxon>
    </lineage>
</organism>
<sequence length="364" mass="42050">MIRMKLLLCALLLVLGLPSIAIAFVDDEACLMCHKYPKMGRVTDEGFQKTYYVMPEVFSKTVHRNVPCRDCHYYIKQLPHRPVTEGVRCDRECHSIENPSTGKTFSHKSIYDTFKKSVHGREKLETGLDNDKPYCITCHTNPLYNEEEDAAPKKITDRCVVCHEDEKFAVKWYNHTSRRIREVKRDSLEIIELCSRCHADQEMIRRHKDDADKTGRELGEKYTIAAESYKKSFHGKVTKYGNTQAANCLSCHASPDNYYMSVHELRPSRDPLSPVNKNNRVQTCRQCHKTADANYAAIDPHPTHDKELNKFNYYAEIIYAIVGDVALIALVGLSLFETIGRRRDGIAWVLRNGTTWRCRSRRKK</sequence>
<accession>A0A3B1BK31</accession>
<gene>
    <name evidence="4" type="ORF">MNBD_GAMMA26-1793</name>
</gene>
<keyword evidence="2" id="KW-1133">Transmembrane helix</keyword>
<dbReference type="PANTHER" id="PTHR35038">
    <property type="entry name" value="DISSIMILATORY SULFITE REDUCTASE SIRA"/>
    <property type="match status" value="1"/>
</dbReference>
<dbReference type="AlphaFoldDB" id="A0A3B1BK31"/>
<reference evidence="4" key="1">
    <citation type="submission" date="2018-06" db="EMBL/GenBank/DDBJ databases">
        <authorList>
            <person name="Zhirakovskaya E."/>
        </authorList>
    </citation>
    <scope>NUCLEOTIDE SEQUENCE</scope>
</reference>
<dbReference type="InterPro" id="IPR054337">
    <property type="entry name" value="Mtrc-MtrF-like_dom_II/IV"/>
</dbReference>
<protein>
    <recommendedName>
        <fullName evidence="3">Outer membrane cytochrome MtrC/MtrF-like domain-containing protein</fullName>
    </recommendedName>
</protein>
<dbReference type="Pfam" id="PF22113">
    <property type="entry name" value="Mtrc-MtrF_II-IV_dom"/>
    <property type="match status" value="1"/>
</dbReference>
<evidence type="ECO:0000259" key="3">
    <source>
        <dbReference type="Pfam" id="PF22113"/>
    </source>
</evidence>
<dbReference type="Gene3D" id="3.90.10.10">
    <property type="entry name" value="Cytochrome C3"/>
    <property type="match status" value="1"/>
</dbReference>
<evidence type="ECO:0000256" key="1">
    <source>
        <dbReference type="ARBA" id="ARBA00022729"/>
    </source>
</evidence>
<proteinExistence type="predicted"/>
<dbReference type="InterPro" id="IPR051829">
    <property type="entry name" value="Multiheme_Cytochr_ET"/>
</dbReference>